<dbReference type="GO" id="GO:0031965">
    <property type="term" value="C:nuclear membrane"/>
    <property type="evidence" value="ECO:0007669"/>
    <property type="project" value="UniProtKB-SubCell"/>
</dbReference>
<keyword evidence="4" id="KW-0813">Transport</keyword>
<evidence type="ECO:0000256" key="2">
    <source>
        <dbReference type="ARBA" id="ARBA00004567"/>
    </source>
</evidence>
<dbReference type="Pfam" id="PF09531">
    <property type="entry name" value="Ndc1_Nup"/>
    <property type="match status" value="1"/>
</dbReference>
<reference evidence="14 15" key="3">
    <citation type="journal article" date="2015" name="Genome Announc.">
        <title>Draft Genome Sequence of the Archiascomycetous Yeast Saitoella complicata.</title>
        <authorList>
            <person name="Yamauchi K."/>
            <person name="Kondo S."/>
            <person name="Hamamoto M."/>
            <person name="Takahashi Y."/>
            <person name="Ogura Y."/>
            <person name="Hayashi T."/>
            <person name="Nishida H."/>
        </authorList>
    </citation>
    <scope>NUCLEOTIDE SEQUENCE [LARGE SCALE GENOMIC DNA]</scope>
    <source>
        <strain evidence="14 15">NRRL Y-17804</strain>
    </source>
</reference>
<feature type="transmembrane region" description="Helical" evidence="13">
    <location>
        <begin position="199"/>
        <end position="224"/>
    </location>
</feature>
<evidence type="ECO:0000313" key="14">
    <source>
        <dbReference type="EMBL" id="GAO48547.1"/>
    </source>
</evidence>
<keyword evidence="5 13" id="KW-0812">Transmembrane</keyword>
<dbReference type="OMA" id="WQTANLF"/>
<comment type="subcellular location">
    <subcellularLocation>
        <location evidence="1">Nucleus membrane</location>
        <topology evidence="1">Multi-pass membrane protein</topology>
    </subcellularLocation>
    <subcellularLocation>
        <location evidence="2">Nucleus</location>
        <location evidence="2">Nuclear pore complex</location>
    </subcellularLocation>
</comment>
<dbReference type="GO" id="GO:0005816">
    <property type="term" value="C:spindle pole body"/>
    <property type="evidence" value="ECO:0007669"/>
    <property type="project" value="TreeGrafter"/>
</dbReference>
<feature type="transmembrane region" description="Helical" evidence="13">
    <location>
        <begin position="106"/>
        <end position="130"/>
    </location>
</feature>
<keyword evidence="8 13" id="KW-1133">Transmembrane helix</keyword>
<keyword evidence="10" id="KW-0906">Nuclear pore complex</keyword>
<name>A0A0E9NFA8_SAICN</name>
<evidence type="ECO:0000256" key="5">
    <source>
        <dbReference type="ARBA" id="ARBA00022692"/>
    </source>
</evidence>
<reference evidence="14 15" key="2">
    <citation type="journal article" date="2014" name="J. Gen. Appl. Microbiol.">
        <title>The early diverging ascomycetous budding yeast Saitoella complicata has three histone deacetylases belonging to the Clr6, Hos2, and Rpd3 lineages.</title>
        <authorList>
            <person name="Nishida H."/>
            <person name="Matsumoto T."/>
            <person name="Kondo S."/>
            <person name="Hamamoto M."/>
            <person name="Yoshikawa H."/>
        </authorList>
    </citation>
    <scope>NUCLEOTIDE SEQUENCE [LARGE SCALE GENOMIC DNA]</scope>
    <source>
        <strain evidence="14 15">NRRL Y-17804</strain>
    </source>
</reference>
<comment type="similarity">
    <text evidence="3">Belongs to the NDC1 family.</text>
</comment>
<protein>
    <recommendedName>
        <fullName evidence="16">Nucleoporin protein Ndc1-Nup</fullName>
    </recommendedName>
</protein>
<comment type="caution">
    <text evidence="14">The sequence shown here is derived from an EMBL/GenBank/DDBJ whole genome shotgun (WGS) entry which is preliminary data.</text>
</comment>
<dbReference type="InterPro" id="IPR019049">
    <property type="entry name" value="Nucleoporin_prot_Ndc1/Nup"/>
</dbReference>
<dbReference type="GO" id="GO:0051028">
    <property type="term" value="P:mRNA transport"/>
    <property type="evidence" value="ECO:0007669"/>
    <property type="project" value="UniProtKB-KW"/>
</dbReference>
<dbReference type="PANTHER" id="PTHR13269">
    <property type="entry name" value="NUCLEOPORIN NDC1"/>
    <property type="match status" value="1"/>
</dbReference>
<dbReference type="GO" id="GO:0015031">
    <property type="term" value="P:protein transport"/>
    <property type="evidence" value="ECO:0007669"/>
    <property type="project" value="UniProtKB-KW"/>
</dbReference>
<feature type="transmembrane region" description="Helical" evidence="13">
    <location>
        <begin position="62"/>
        <end position="83"/>
    </location>
</feature>
<dbReference type="PANTHER" id="PTHR13269:SF6">
    <property type="entry name" value="NUCLEOPORIN NDC1"/>
    <property type="match status" value="1"/>
</dbReference>
<organism evidence="14 15">
    <name type="scientific">Saitoella complicata (strain BCRC 22490 / CBS 7301 / JCM 7358 / NBRC 10748 / NRRL Y-17804)</name>
    <dbReference type="NCBI Taxonomy" id="698492"/>
    <lineage>
        <taxon>Eukaryota</taxon>
        <taxon>Fungi</taxon>
        <taxon>Dikarya</taxon>
        <taxon>Ascomycota</taxon>
        <taxon>Taphrinomycotina</taxon>
        <taxon>Taphrinomycotina incertae sedis</taxon>
        <taxon>Saitoella</taxon>
    </lineage>
</organism>
<gene>
    <name evidence="14" type="ORF">G7K_2720-t1</name>
</gene>
<keyword evidence="11 13" id="KW-0472">Membrane</keyword>
<dbReference type="AlphaFoldDB" id="A0A0E9NFA8"/>
<evidence type="ECO:0000313" key="15">
    <source>
        <dbReference type="Proteomes" id="UP000033140"/>
    </source>
</evidence>
<dbReference type="GO" id="GO:0106166">
    <property type="term" value="F:spindle pole body-nuclear membrane anchor activity"/>
    <property type="evidence" value="ECO:0007669"/>
    <property type="project" value="TreeGrafter"/>
</dbReference>
<dbReference type="GO" id="GO:0070631">
    <property type="term" value="P:spindle pole body localization"/>
    <property type="evidence" value="ECO:0007669"/>
    <property type="project" value="TreeGrafter"/>
</dbReference>
<keyword evidence="7" id="KW-0653">Protein transport</keyword>
<evidence type="ECO:0000256" key="6">
    <source>
        <dbReference type="ARBA" id="ARBA00022816"/>
    </source>
</evidence>
<keyword evidence="12" id="KW-0539">Nucleus</keyword>
<dbReference type="EMBL" id="BACD03000015">
    <property type="protein sequence ID" value="GAO48547.1"/>
    <property type="molecule type" value="Genomic_DNA"/>
</dbReference>
<accession>A0A0E9NFA8</accession>
<evidence type="ECO:0000256" key="4">
    <source>
        <dbReference type="ARBA" id="ARBA00022448"/>
    </source>
</evidence>
<keyword evidence="15" id="KW-1185">Reference proteome</keyword>
<dbReference type="GO" id="GO:0070762">
    <property type="term" value="C:nuclear pore transmembrane ring"/>
    <property type="evidence" value="ECO:0007669"/>
    <property type="project" value="TreeGrafter"/>
</dbReference>
<evidence type="ECO:0000256" key="1">
    <source>
        <dbReference type="ARBA" id="ARBA00004232"/>
    </source>
</evidence>
<evidence type="ECO:0008006" key="16">
    <source>
        <dbReference type="Google" id="ProtNLM"/>
    </source>
</evidence>
<keyword evidence="9" id="KW-0811">Translocation</keyword>
<keyword evidence="6" id="KW-0509">mRNA transport</keyword>
<dbReference type="Proteomes" id="UP000033140">
    <property type="component" value="Unassembled WGS sequence"/>
</dbReference>
<evidence type="ECO:0000256" key="12">
    <source>
        <dbReference type="ARBA" id="ARBA00023242"/>
    </source>
</evidence>
<evidence type="ECO:0000256" key="3">
    <source>
        <dbReference type="ARBA" id="ARBA00005760"/>
    </source>
</evidence>
<evidence type="ECO:0000256" key="13">
    <source>
        <dbReference type="SAM" id="Phobius"/>
    </source>
</evidence>
<evidence type="ECO:0000256" key="7">
    <source>
        <dbReference type="ARBA" id="ARBA00022927"/>
    </source>
</evidence>
<evidence type="ECO:0000256" key="8">
    <source>
        <dbReference type="ARBA" id="ARBA00022989"/>
    </source>
</evidence>
<feature type="transmembrane region" description="Helical" evidence="13">
    <location>
        <begin position="157"/>
        <end position="178"/>
    </location>
</feature>
<dbReference type="GO" id="GO:0006999">
    <property type="term" value="P:nuclear pore organization"/>
    <property type="evidence" value="ECO:0007669"/>
    <property type="project" value="TreeGrafter"/>
</dbReference>
<evidence type="ECO:0000256" key="10">
    <source>
        <dbReference type="ARBA" id="ARBA00023132"/>
    </source>
</evidence>
<sequence>MVSIKKTSKEQLHWMPLRNYHEILREDLQSRYFAANGTAFVVCYFVAWLFGSGNVIWRLFPWSWTLLRALNVAIGTTFPIFVLRKSNLHVGSYPCSNLWTYLVRQFFSFSALSTVMTYTVSAWLIMGVYLRNADQSAELGWTTSPTGYELPRINERYIYMFTVSTLAGIVSSVIHLLVDRDRIRFPAVRTGGGPTTNCIVQGVLKAAILSFGVALIAPIVHALVRVYEWPLIIKAARLFYKLPRSTALPTYPVTLGLLFRSFDVIFVTVALWETAHVLFSIAMSQAGSKEGVPLSQKSLNPNGTLVTGLSSARLHTQILAFEELLQIAYHDRARRASIFRDIEVKPNPWEQIVKQSLQTLVRVTESLPPHFVQGSKQVSSTGSAPAPVIHTQQESAIASSPPHIPVRNDNIFVTGPQKRNILDRFKSEGSAAAAMKLPDQLVTKSAQVLRPAQSSVETALSSRFGGFYKSTVGALFRQTLQLQVRSLIPEPRLQVLAVLALSRLIVVSVQEDTLGLVQRDIRLVVEAFSSTMSALEAFCKMPELPANDTQSTARPYAVLLPEIDIILRALHSGLADIVLVFAEYMGQMGLSSEAALRCENIANHRI</sequence>
<reference evidence="14 15" key="1">
    <citation type="journal article" date="2011" name="J. Gen. Appl. Microbiol.">
        <title>Draft genome sequencing of the enigmatic yeast Saitoella complicata.</title>
        <authorList>
            <person name="Nishida H."/>
            <person name="Hamamoto M."/>
            <person name="Sugiyama J."/>
        </authorList>
    </citation>
    <scope>NUCLEOTIDE SEQUENCE [LARGE SCALE GENOMIC DNA]</scope>
    <source>
        <strain evidence="14 15">NRRL Y-17804</strain>
    </source>
</reference>
<dbReference type="STRING" id="698492.A0A0E9NFA8"/>
<feature type="transmembrane region" description="Helical" evidence="13">
    <location>
        <begin position="32"/>
        <end position="50"/>
    </location>
</feature>
<evidence type="ECO:0000256" key="9">
    <source>
        <dbReference type="ARBA" id="ARBA00023010"/>
    </source>
</evidence>
<proteinExistence type="inferred from homology"/>
<evidence type="ECO:0000256" key="11">
    <source>
        <dbReference type="ARBA" id="ARBA00023136"/>
    </source>
</evidence>